<name>A0A545VEP0_9HYPO</name>
<dbReference type="AlphaFoldDB" id="A0A545VEP0"/>
<gene>
    <name evidence="4" type="ORF">IF1G_00113</name>
</gene>
<keyword evidence="2" id="KW-0274">FAD</keyword>
<dbReference type="Proteomes" id="UP000315783">
    <property type="component" value="Unassembled WGS sequence"/>
</dbReference>
<keyword evidence="1" id="KW-0285">Flavoprotein</keyword>
<evidence type="ECO:0000313" key="4">
    <source>
        <dbReference type="EMBL" id="TQW00182.1"/>
    </source>
</evidence>
<dbReference type="InterPro" id="IPR050346">
    <property type="entry name" value="FMO-like"/>
</dbReference>
<dbReference type="Gene3D" id="3.50.50.60">
    <property type="entry name" value="FAD/NAD(P)-binding domain"/>
    <property type="match status" value="1"/>
</dbReference>
<dbReference type="GO" id="GO:0004497">
    <property type="term" value="F:monooxygenase activity"/>
    <property type="evidence" value="ECO:0007669"/>
    <property type="project" value="UniProtKB-KW"/>
</dbReference>
<reference evidence="4 5" key="1">
    <citation type="journal article" date="2019" name="Appl. Microbiol. Biotechnol.">
        <title>Genome sequence of Isaria javanica and comparative genome analysis insights into family S53 peptidase evolution in fungal entomopathogens.</title>
        <authorList>
            <person name="Lin R."/>
            <person name="Zhang X."/>
            <person name="Xin B."/>
            <person name="Zou M."/>
            <person name="Gao Y."/>
            <person name="Qin F."/>
            <person name="Hu Q."/>
            <person name="Xie B."/>
            <person name="Cheng X."/>
        </authorList>
    </citation>
    <scope>NUCLEOTIDE SEQUENCE [LARGE SCALE GENOMIC DNA]</scope>
    <source>
        <strain evidence="4 5">IJ1G</strain>
    </source>
</reference>
<accession>A0A545VEP0</accession>
<dbReference type="InterPro" id="IPR036188">
    <property type="entry name" value="FAD/NAD-bd_sf"/>
</dbReference>
<evidence type="ECO:0000256" key="2">
    <source>
        <dbReference type="ARBA" id="ARBA00022827"/>
    </source>
</evidence>
<sequence>MSQTPLTTQFDSMRESYDIVVVGAGWYGLAAAKAASQLMPDETLAVLESAESCGGTWSKNRLYPGLKSNNMLGTYEYPDFPMSEERYGVPPNTHIPGCVLNQYLTDFARHFGFLDKIQLNTKVEVVEPDGDAWKLIVTGPNGKERTIAARKLILATGLTSTPNMPTYKGSQDLGVPLFHAKDFCAEAPNLGEIKSAVVVGGAKSAYDVAYAMVQDGATVDLVIRDNGHGPVWIAPSRVTPFKARLDQLLLIRWMTWMAPCPWGGEDGFGGVRGFLHGTALGRLLVDLFWKVLSADVIGANGYNAHPEVGKLKPWHSAFWIGSGLSILNYPTSFFDLVKDGRIRVHIGQIDHMEHKTVVLADGARLQADVVVCSTGWKKESPIRFENLGPHKFGLDVSDAELAKLNVKADRNVLTLFPRLKNQPKLLFTPPDGEPLRLYRFMVPSSHVFTRNIAFAGAISSINTSVCAAAQGHWIAAFLSNRLDRLPSTSEEVLDEIMLHTQWGKWRYPCGYGASLPDFVFEGLPYVDMLLRDMNLKNNRKNSLFAELTTPYLPRDFGGLVEEWRVSHDLDSMTA</sequence>
<keyword evidence="4" id="KW-0503">Monooxygenase</keyword>
<keyword evidence="5" id="KW-1185">Reference proteome</keyword>
<evidence type="ECO:0000256" key="1">
    <source>
        <dbReference type="ARBA" id="ARBA00022630"/>
    </source>
</evidence>
<evidence type="ECO:0000256" key="3">
    <source>
        <dbReference type="ARBA" id="ARBA00023002"/>
    </source>
</evidence>
<organism evidence="4 5">
    <name type="scientific">Cordyceps javanica</name>
    <dbReference type="NCBI Taxonomy" id="43265"/>
    <lineage>
        <taxon>Eukaryota</taxon>
        <taxon>Fungi</taxon>
        <taxon>Dikarya</taxon>
        <taxon>Ascomycota</taxon>
        <taxon>Pezizomycotina</taxon>
        <taxon>Sordariomycetes</taxon>
        <taxon>Hypocreomycetidae</taxon>
        <taxon>Hypocreales</taxon>
        <taxon>Cordycipitaceae</taxon>
        <taxon>Cordyceps</taxon>
    </lineage>
</organism>
<dbReference type="EMBL" id="SPUK01000001">
    <property type="protein sequence ID" value="TQW00182.1"/>
    <property type="molecule type" value="Genomic_DNA"/>
</dbReference>
<keyword evidence="3" id="KW-0560">Oxidoreductase</keyword>
<dbReference type="PRINTS" id="PR00411">
    <property type="entry name" value="PNDRDTASEI"/>
</dbReference>
<comment type="caution">
    <text evidence="4">The sequence shown here is derived from an EMBL/GenBank/DDBJ whole genome shotgun (WGS) entry which is preliminary data.</text>
</comment>
<protein>
    <submittedName>
        <fullName evidence="4">Dimethylaniline monooxygenase</fullName>
    </submittedName>
</protein>
<evidence type="ECO:0000313" key="5">
    <source>
        <dbReference type="Proteomes" id="UP000315783"/>
    </source>
</evidence>
<dbReference type="OrthoDB" id="2915840at2759"/>
<dbReference type="Pfam" id="PF13738">
    <property type="entry name" value="Pyr_redox_3"/>
    <property type="match status" value="1"/>
</dbReference>
<dbReference type="PANTHER" id="PTHR23023">
    <property type="entry name" value="DIMETHYLANILINE MONOOXYGENASE"/>
    <property type="match status" value="1"/>
</dbReference>
<proteinExistence type="predicted"/>
<dbReference type="SUPFAM" id="SSF51905">
    <property type="entry name" value="FAD/NAD(P)-binding domain"/>
    <property type="match status" value="3"/>
</dbReference>